<sequence>MLKMNILNNMRPIVMIIFDLYYKIMVDASACHYFFSDIAKIVEFLNHHDQCWGLHWQTVVVIQVDTNERQPIMVPGYDQACDTFKIDRTGKMKR</sequence>
<gene>
    <name evidence="1" type="ORF">LCMAC202_03060</name>
</gene>
<organism evidence="1">
    <name type="scientific">Marseillevirus LCMAC202</name>
    <dbReference type="NCBI Taxonomy" id="2506606"/>
    <lineage>
        <taxon>Viruses</taxon>
        <taxon>Varidnaviria</taxon>
        <taxon>Bamfordvirae</taxon>
        <taxon>Nucleocytoviricota</taxon>
        <taxon>Megaviricetes</taxon>
        <taxon>Pimascovirales</taxon>
        <taxon>Pimascovirales incertae sedis</taxon>
        <taxon>Marseilleviridae</taxon>
    </lineage>
</organism>
<proteinExistence type="predicted"/>
<accession>A0A481YYN8</accession>
<name>A0A481YYN8_9VIRU</name>
<dbReference type="EMBL" id="MK500371">
    <property type="protein sequence ID" value="QBK87945.1"/>
    <property type="molecule type" value="Genomic_DNA"/>
</dbReference>
<evidence type="ECO:0000313" key="1">
    <source>
        <dbReference type="EMBL" id="QBK87945.1"/>
    </source>
</evidence>
<reference evidence="1" key="1">
    <citation type="journal article" date="2019" name="MBio">
        <title>Virus Genomes from Deep Sea Sediments Expand the Ocean Megavirome and Support Independent Origins of Viral Gigantism.</title>
        <authorList>
            <person name="Backstrom D."/>
            <person name="Yutin N."/>
            <person name="Jorgensen S.L."/>
            <person name="Dharamshi J."/>
            <person name="Homa F."/>
            <person name="Zaremba-Niedwiedzka K."/>
            <person name="Spang A."/>
            <person name="Wolf Y.I."/>
            <person name="Koonin E.V."/>
            <person name="Ettema T.J."/>
        </authorList>
    </citation>
    <scope>NUCLEOTIDE SEQUENCE</scope>
</reference>
<protein>
    <submittedName>
        <fullName evidence="1">Uncharacterized protein</fullName>
    </submittedName>
</protein>